<proteinExistence type="predicted"/>
<evidence type="ECO:0000256" key="1">
    <source>
        <dbReference type="SAM" id="MobiDB-lite"/>
    </source>
</evidence>
<dbReference type="Proteomes" id="UP000073492">
    <property type="component" value="Unassembled WGS sequence"/>
</dbReference>
<accession>A0A139IAC1</accession>
<sequence length="127" mass="14194">MAQATPNGNGNGNGNGNHCADQPDWDAARYEEALAHVERLQQLIDTMKSDIPSIVAPIQRQTRDKAQLFVETKTAAVQAVTHVQQLRTTWNSEQTQNIFAKAKHSFVKDANLSKARNVPRWGWAEQD</sequence>
<keyword evidence="3" id="KW-1185">Reference proteome</keyword>
<organism evidence="2 3">
    <name type="scientific">Pseudocercospora musae</name>
    <dbReference type="NCBI Taxonomy" id="113226"/>
    <lineage>
        <taxon>Eukaryota</taxon>
        <taxon>Fungi</taxon>
        <taxon>Dikarya</taxon>
        <taxon>Ascomycota</taxon>
        <taxon>Pezizomycotina</taxon>
        <taxon>Dothideomycetes</taxon>
        <taxon>Dothideomycetidae</taxon>
        <taxon>Mycosphaerellales</taxon>
        <taxon>Mycosphaerellaceae</taxon>
        <taxon>Pseudocercospora</taxon>
    </lineage>
</organism>
<dbReference type="OrthoDB" id="5326237at2759"/>
<reference evidence="2 3" key="1">
    <citation type="submission" date="2015-07" db="EMBL/GenBank/DDBJ databases">
        <title>Comparative genomics of the Sigatoka disease complex on banana suggests a link between parallel evolutionary changes in Pseudocercospora fijiensis and Pseudocercospora eumusae and increased virulence on the banana host.</title>
        <authorList>
            <person name="Chang T.-C."/>
            <person name="Salvucci A."/>
            <person name="Crous P.W."/>
            <person name="Stergiopoulos I."/>
        </authorList>
    </citation>
    <scope>NUCLEOTIDE SEQUENCE [LARGE SCALE GENOMIC DNA]</scope>
    <source>
        <strain evidence="2 3">CBS 116634</strain>
    </source>
</reference>
<name>A0A139IAC1_9PEZI</name>
<comment type="caution">
    <text evidence="2">The sequence shown here is derived from an EMBL/GenBank/DDBJ whole genome shotgun (WGS) entry which is preliminary data.</text>
</comment>
<dbReference type="STRING" id="113226.A0A139IAC1"/>
<dbReference type="EMBL" id="LFZO01000191">
    <property type="protein sequence ID" value="KXT11606.1"/>
    <property type="molecule type" value="Genomic_DNA"/>
</dbReference>
<evidence type="ECO:0000313" key="2">
    <source>
        <dbReference type="EMBL" id="KXT11606.1"/>
    </source>
</evidence>
<protein>
    <submittedName>
        <fullName evidence="2">Uncharacterized protein</fullName>
    </submittedName>
</protein>
<dbReference type="AlphaFoldDB" id="A0A139IAC1"/>
<evidence type="ECO:0000313" key="3">
    <source>
        <dbReference type="Proteomes" id="UP000073492"/>
    </source>
</evidence>
<gene>
    <name evidence="2" type="ORF">AC579_167</name>
</gene>
<feature type="region of interest" description="Disordered" evidence="1">
    <location>
        <begin position="1"/>
        <end position="24"/>
    </location>
</feature>